<keyword evidence="3" id="KW-1185">Reference proteome</keyword>
<dbReference type="RefSeq" id="WP_046375982.1">
    <property type="nucleotide sequence ID" value="NZ_CP010429.1"/>
</dbReference>
<protein>
    <submittedName>
        <fullName evidence="2">Uncharacterized protein</fullName>
    </submittedName>
</protein>
<dbReference type="EMBL" id="CP010429">
    <property type="protein sequence ID" value="AKD54387.1"/>
    <property type="molecule type" value="Genomic_DNA"/>
</dbReference>
<dbReference type="KEGG" id="srd:SD10_05140"/>
<dbReference type="Proteomes" id="UP000033054">
    <property type="component" value="Chromosome"/>
</dbReference>
<accession>A0A0E3V5R5</accession>
<dbReference type="OrthoDB" id="966184at2"/>
<sequence>MPIKQSVQARIRAEDFHDKAFSFTVESVVEDLPASHRDLVVTVSDGYYMTTSLTSQPRREQAFEHIQQLNRQWVASGTVTLAYVGNYPKNGVLTIQNSAAETVVLPIEVTTALTRNPQLTISESELSFTQTAGDKPAYLLLTITQPLVDTPVTLTTDAPGYFQLASDSRPYFGSALTVVSPAPKFHVHIRYAASKPGLHKGQLTIQTPYDSQTVALQGRRTGWLSRKSGLTASLSQPTLESSNPARRTGNWVALAILVGISGLGYAGYTHKCQLFPSLCQDTTPKTTLVKNPLPYESTASGSLPDSGTKAVYHPERAQKNLTQVIDSLSRLQHSFPVDKPGTEQATVSSEEPTVSTRTNVRRREAGKKAAGQTVERTQPKPTSANEESELEKALNKPL</sequence>
<dbReference type="AlphaFoldDB" id="A0A0E3V5R5"/>
<evidence type="ECO:0000256" key="1">
    <source>
        <dbReference type="SAM" id="MobiDB-lite"/>
    </source>
</evidence>
<reference evidence="2 3" key="1">
    <citation type="journal article" date="2014" name="Curr. Microbiol.">
        <title>Spirosoma radiotolerans sp. nov., a gamma-radiation-resistant bacterium isolated from gamma ray-irradiated soil.</title>
        <authorList>
            <person name="Lee J.J."/>
            <person name="Srinivasan S."/>
            <person name="Lim S."/>
            <person name="Joe M."/>
            <person name="Im S."/>
            <person name="Bae S.I."/>
            <person name="Park K.R."/>
            <person name="Han J.H."/>
            <person name="Park S.H."/>
            <person name="Joo B.M."/>
            <person name="Park S.J."/>
            <person name="Kim M.K."/>
        </authorList>
    </citation>
    <scope>NUCLEOTIDE SEQUENCE [LARGE SCALE GENOMIC DNA]</scope>
    <source>
        <strain evidence="2 3">DG5A</strain>
    </source>
</reference>
<name>A0A0E3V5R5_9BACT</name>
<proteinExistence type="predicted"/>
<feature type="region of interest" description="Disordered" evidence="1">
    <location>
        <begin position="334"/>
        <end position="398"/>
    </location>
</feature>
<gene>
    <name evidence="2" type="ORF">SD10_05140</name>
</gene>
<evidence type="ECO:0000313" key="2">
    <source>
        <dbReference type="EMBL" id="AKD54387.1"/>
    </source>
</evidence>
<feature type="compositionally biased region" description="Polar residues" evidence="1">
    <location>
        <begin position="343"/>
        <end position="358"/>
    </location>
</feature>
<dbReference type="PATRIC" id="fig|1379870.5.peg.1117"/>
<dbReference type="HOGENOM" id="CLU_692431_0_0_10"/>
<feature type="region of interest" description="Disordered" evidence="1">
    <location>
        <begin position="290"/>
        <end position="309"/>
    </location>
</feature>
<feature type="compositionally biased region" description="Polar residues" evidence="1">
    <location>
        <begin position="374"/>
        <end position="385"/>
    </location>
</feature>
<organism evidence="2 3">
    <name type="scientific">Spirosoma radiotolerans</name>
    <dbReference type="NCBI Taxonomy" id="1379870"/>
    <lineage>
        <taxon>Bacteria</taxon>
        <taxon>Pseudomonadati</taxon>
        <taxon>Bacteroidota</taxon>
        <taxon>Cytophagia</taxon>
        <taxon>Cytophagales</taxon>
        <taxon>Cytophagaceae</taxon>
        <taxon>Spirosoma</taxon>
    </lineage>
</organism>
<evidence type="ECO:0000313" key="3">
    <source>
        <dbReference type="Proteomes" id="UP000033054"/>
    </source>
</evidence>